<evidence type="ECO:0000256" key="6">
    <source>
        <dbReference type="ARBA" id="ARBA00022989"/>
    </source>
</evidence>
<feature type="domain" description="Glycoside hydrolase 35 catalytic" evidence="11">
    <location>
        <begin position="450"/>
        <end position="527"/>
    </location>
</feature>
<dbReference type="InterPro" id="IPR017853">
    <property type="entry name" value="GH"/>
</dbReference>
<proteinExistence type="predicted"/>
<keyword evidence="2" id="KW-1003">Cell membrane</keyword>
<accession>A0AAW1TTR1</accession>
<evidence type="ECO:0000256" key="2">
    <source>
        <dbReference type="ARBA" id="ARBA00022475"/>
    </source>
</evidence>
<keyword evidence="4 10" id="KW-0812">Transmembrane</keyword>
<feature type="transmembrane region" description="Helical" evidence="10">
    <location>
        <begin position="265"/>
        <end position="284"/>
    </location>
</feature>
<feature type="transmembrane region" description="Helical" evidence="10">
    <location>
        <begin position="40"/>
        <end position="63"/>
    </location>
</feature>
<dbReference type="AlphaFoldDB" id="A0AAW1TTR1"/>
<evidence type="ECO:0000256" key="7">
    <source>
        <dbReference type="ARBA" id="ARBA00023136"/>
    </source>
</evidence>
<comment type="caution">
    <text evidence="12">The sequence shown here is derived from an EMBL/GenBank/DDBJ whole genome shotgun (WGS) entry which is preliminary data.</text>
</comment>
<evidence type="ECO:0000313" key="12">
    <source>
        <dbReference type="EMBL" id="KAK9871803.1"/>
    </source>
</evidence>
<sequence length="527" mass="61810">MWKRDKPLNVPSLQIITDLFKSDHMFPTEKTHGFKRLLKFFGPIMIFGFPVVLGNAGHFYITLERKLWREQLNSVVIIFQLLTSISVIVHSFINWENQQEALQRMDRYDFGEPANCRKLSQWFESKIMWTCFVIKAFSYLYVAYHFLDNSYCTNTGLEGDPGYVCGTPMPLWFPFKANYFLVKLLLIFCLLMISAKYVPTLIIIAMTKLIETILMIGRVQDFTNIIKDAGKNHLINRKYLLSYIVRHFEIMDCIQKSNACIGNGLFPMYLFVPFLVSLFIYQIVINEEVMTMMGTIPWQIIILGFYYLRERLNYEGNCLCEAVYDLPWYDLDPKLNKTFQIFLGRLQQPLKMIMKPFTELDLFSIMQSGHPIGACVSDSVRPLEKERENEIGIAVFLYWHMQINIRMHTERERQKKEISILFLFSSVGRHSPTGMPTLAKHMFLGLSPVLHEPEKDFYDFGNGMKDMSLFCDIERYLKIAQEEDLLVIVRPGPYICAQWEVGGMPSYFLRKENLTLRTTDQRFLKRV</sequence>
<reference evidence="12 13" key="1">
    <citation type="submission" date="2023-03" db="EMBL/GenBank/DDBJ databases">
        <title>Genome insight into feeding habits of ladybird beetles.</title>
        <authorList>
            <person name="Li H.-S."/>
            <person name="Huang Y.-H."/>
            <person name="Pang H."/>
        </authorList>
    </citation>
    <scope>NUCLEOTIDE SEQUENCE [LARGE SCALE GENOMIC DNA]</scope>
    <source>
        <strain evidence="12">SYSU_2023b</strain>
        <tissue evidence="12">Whole body</tissue>
    </source>
</reference>
<dbReference type="GO" id="GO:0007165">
    <property type="term" value="P:signal transduction"/>
    <property type="evidence" value="ECO:0007669"/>
    <property type="project" value="UniProtKB-KW"/>
</dbReference>
<dbReference type="GO" id="GO:0004984">
    <property type="term" value="F:olfactory receptor activity"/>
    <property type="evidence" value="ECO:0007669"/>
    <property type="project" value="InterPro"/>
</dbReference>
<evidence type="ECO:0000256" key="3">
    <source>
        <dbReference type="ARBA" id="ARBA00022606"/>
    </source>
</evidence>
<dbReference type="InterPro" id="IPR004117">
    <property type="entry name" value="7tm6_olfct_rcpt"/>
</dbReference>
<feature type="transmembrane region" description="Helical" evidence="10">
    <location>
        <begin position="75"/>
        <end position="95"/>
    </location>
</feature>
<evidence type="ECO:0000313" key="13">
    <source>
        <dbReference type="Proteomes" id="UP001431783"/>
    </source>
</evidence>
<dbReference type="PANTHER" id="PTHR21137">
    <property type="entry name" value="ODORANT RECEPTOR"/>
    <property type="match status" value="1"/>
</dbReference>
<dbReference type="SUPFAM" id="SSF51445">
    <property type="entry name" value="(Trans)glycosidases"/>
    <property type="match status" value="1"/>
</dbReference>
<name>A0AAW1TTR1_9CUCU</name>
<comment type="subcellular location">
    <subcellularLocation>
        <location evidence="1">Cell membrane</location>
        <topology evidence="1">Multi-pass membrane protein</topology>
    </subcellularLocation>
</comment>
<dbReference type="Pfam" id="PF02949">
    <property type="entry name" value="7tm_6"/>
    <property type="match status" value="1"/>
</dbReference>
<evidence type="ECO:0000259" key="11">
    <source>
        <dbReference type="Pfam" id="PF01301"/>
    </source>
</evidence>
<gene>
    <name evidence="12" type="ORF">WA026_014258</name>
</gene>
<feature type="transmembrane region" description="Helical" evidence="10">
    <location>
        <begin position="127"/>
        <end position="147"/>
    </location>
</feature>
<evidence type="ECO:0000256" key="4">
    <source>
        <dbReference type="ARBA" id="ARBA00022692"/>
    </source>
</evidence>
<dbReference type="EMBL" id="JARQZJ010000007">
    <property type="protein sequence ID" value="KAK9871803.1"/>
    <property type="molecule type" value="Genomic_DNA"/>
</dbReference>
<dbReference type="GO" id="GO:0005886">
    <property type="term" value="C:plasma membrane"/>
    <property type="evidence" value="ECO:0007669"/>
    <property type="project" value="UniProtKB-SubCell"/>
</dbReference>
<keyword evidence="6 10" id="KW-1133">Transmembrane helix</keyword>
<evidence type="ECO:0000256" key="9">
    <source>
        <dbReference type="ARBA" id="ARBA00023224"/>
    </source>
</evidence>
<dbReference type="InterPro" id="IPR031330">
    <property type="entry name" value="Gly_Hdrlase_35_cat"/>
</dbReference>
<evidence type="ECO:0000256" key="5">
    <source>
        <dbReference type="ARBA" id="ARBA00022725"/>
    </source>
</evidence>
<feature type="transmembrane region" description="Helical" evidence="10">
    <location>
        <begin position="179"/>
        <end position="205"/>
    </location>
</feature>
<evidence type="ECO:0000256" key="1">
    <source>
        <dbReference type="ARBA" id="ARBA00004651"/>
    </source>
</evidence>
<keyword evidence="8" id="KW-0675">Receptor</keyword>
<evidence type="ECO:0000256" key="8">
    <source>
        <dbReference type="ARBA" id="ARBA00023170"/>
    </source>
</evidence>
<keyword evidence="13" id="KW-1185">Reference proteome</keyword>
<keyword evidence="5" id="KW-0552">Olfaction</keyword>
<evidence type="ECO:0000256" key="10">
    <source>
        <dbReference type="SAM" id="Phobius"/>
    </source>
</evidence>
<protein>
    <recommendedName>
        <fullName evidence="11">Glycoside hydrolase 35 catalytic domain-containing protein</fullName>
    </recommendedName>
</protein>
<dbReference type="PANTHER" id="PTHR21137:SF35">
    <property type="entry name" value="ODORANT RECEPTOR 19A-RELATED"/>
    <property type="match status" value="1"/>
</dbReference>
<keyword evidence="9" id="KW-0807">Transducer</keyword>
<feature type="transmembrane region" description="Helical" evidence="10">
    <location>
        <begin position="290"/>
        <end position="308"/>
    </location>
</feature>
<dbReference type="Proteomes" id="UP001431783">
    <property type="component" value="Unassembled WGS sequence"/>
</dbReference>
<dbReference type="Gene3D" id="3.20.20.80">
    <property type="entry name" value="Glycosidases"/>
    <property type="match status" value="1"/>
</dbReference>
<dbReference type="Pfam" id="PF01301">
    <property type="entry name" value="Glyco_hydro_35"/>
    <property type="match status" value="1"/>
</dbReference>
<organism evidence="12 13">
    <name type="scientific">Henosepilachna vigintioctopunctata</name>
    <dbReference type="NCBI Taxonomy" id="420089"/>
    <lineage>
        <taxon>Eukaryota</taxon>
        <taxon>Metazoa</taxon>
        <taxon>Ecdysozoa</taxon>
        <taxon>Arthropoda</taxon>
        <taxon>Hexapoda</taxon>
        <taxon>Insecta</taxon>
        <taxon>Pterygota</taxon>
        <taxon>Neoptera</taxon>
        <taxon>Endopterygota</taxon>
        <taxon>Coleoptera</taxon>
        <taxon>Polyphaga</taxon>
        <taxon>Cucujiformia</taxon>
        <taxon>Coccinelloidea</taxon>
        <taxon>Coccinellidae</taxon>
        <taxon>Epilachninae</taxon>
        <taxon>Epilachnini</taxon>
        <taxon>Henosepilachna</taxon>
    </lineage>
</organism>
<keyword evidence="3" id="KW-0716">Sensory transduction</keyword>
<keyword evidence="7 10" id="KW-0472">Membrane</keyword>
<dbReference type="GO" id="GO:0005549">
    <property type="term" value="F:odorant binding"/>
    <property type="evidence" value="ECO:0007669"/>
    <property type="project" value="InterPro"/>
</dbReference>